<keyword evidence="4" id="KW-1185">Reference proteome</keyword>
<reference evidence="3" key="2">
    <citation type="submission" date="2023-06" db="EMBL/GenBank/DDBJ databases">
        <authorList>
            <consortium name="Lawrence Berkeley National Laboratory"/>
            <person name="Mondo S.J."/>
            <person name="Hensen N."/>
            <person name="Bonometti L."/>
            <person name="Westerberg I."/>
            <person name="Brannstrom I.O."/>
            <person name="Guillou S."/>
            <person name="Cros-Aarteil S."/>
            <person name="Calhoun S."/>
            <person name="Haridas S."/>
            <person name="Kuo A."/>
            <person name="Pangilinan J."/>
            <person name="Riley R."/>
            <person name="Labutti K."/>
            <person name="Andreopoulos B."/>
            <person name="Lipzen A."/>
            <person name="Chen C."/>
            <person name="Yanf M."/>
            <person name="Daum C."/>
            <person name="Ng V."/>
            <person name="Clum A."/>
            <person name="Steindorff A."/>
            <person name="Ohm R."/>
            <person name="Martin F."/>
            <person name="Silar P."/>
            <person name="Natvig D."/>
            <person name="Lalanne C."/>
            <person name="Gautier V."/>
            <person name="Ament-Velasquez S.L."/>
            <person name="Kruys A."/>
            <person name="Hutchinson M.I."/>
            <person name="Powell A.J."/>
            <person name="Barry K."/>
            <person name="Miller A.N."/>
            <person name="Grigoriev I.V."/>
            <person name="Debuchy R."/>
            <person name="Gladieux P."/>
            <person name="Thoren M.H."/>
            <person name="Johannesson H."/>
        </authorList>
    </citation>
    <scope>NUCLEOTIDE SEQUENCE</scope>
    <source>
        <strain evidence="3">PSN324</strain>
    </source>
</reference>
<dbReference type="Gene3D" id="3.50.4.10">
    <property type="entry name" value="Hepatocyte Growth Factor"/>
    <property type="match status" value="1"/>
</dbReference>
<feature type="compositionally biased region" description="Low complexity" evidence="1">
    <location>
        <begin position="209"/>
        <end position="225"/>
    </location>
</feature>
<dbReference type="Proteomes" id="UP001321749">
    <property type="component" value="Unassembled WGS sequence"/>
</dbReference>
<feature type="region of interest" description="Disordered" evidence="1">
    <location>
        <begin position="116"/>
        <end position="147"/>
    </location>
</feature>
<feature type="transmembrane region" description="Helical" evidence="2">
    <location>
        <begin position="177"/>
        <end position="202"/>
    </location>
</feature>
<accession>A0AAV9HCN0</accession>
<evidence type="ECO:0000313" key="4">
    <source>
        <dbReference type="Proteomes" id="UP001321749"/>
    </source>
</evidence>
<name>A0AAV9HCN0_9PEZI</name>
<gene>
    <name evidence="3" type="ORF">QBC42DRAFT_233302</name>
</gene>
<keyword evidence="2" id="KW-0812">Transmembrane</keyword>
<evidence type="ECO:0000313" key="3">
    <source>
        <dbReference type="EMBL" id="KAK4458779.1"/>
    </source>
</evidence>
<reference evidence="3" key="1">
    <citation type="journal article" date="2023" name="Mol. Phylogenet. Evol.">
        <title>Genome-scale phylogeny and comparative genomics of the fungal order Sordariales.</title>
        <authorList>
            <person name="Hensen N."/>
            <person name="Bonometti L."/>
            <person name="Westerberg I."/>
            <person name="Brannstrom I.O."/>
            <person name="Guillou S."/>
            <person name="Cros-Aarteil S."/>
            <person name="Calhoun S."/>
            <person name="Haridas S."/>
            <person name="Kuo A."/>
            <person name="Mondo S."/>
            <person name="Pangilinan J."/>
            <person name="Riley R."/>
            <person name="LaButti K."/>
            <person name="Andreopoulos B."/>
            <person name="Lipzen A."/>
            <person name="Chen C."/>
            <person name="Yan M."/>
            <person name="Daum C."/>
            <person name="Ng V."/>
            <person name="Clum A."/>
            <person name="Steindorff A."/>
            <person name="Ohm R.A."/>
            <person name="Martin F."/>
            <person name="Silar P."/>
            <person name="Natvig D.O."/>
            <person name="Lalanne C."/>
            <person name="Gautier V."/>
            <person name="Ament-Velasquez S.L."/>
            <person name="Kruys A."/>
            <person name="Hutchinson M.I."/>
            <person name="Powell A.J."/>
            <person name="Barry K."/>
            <person name="Miller A.N."/>
            <person name="Grigoriev I.V."/>
            <person name="Debuchy R."/>
            <person name="Gladieux P."/>
            <person name="Hiltunen Thoren M."/>
            <person name="Johannesson H."/>
        </authorList>
    </citation>
    <scope>NUCLEOTIDE SEQUENCE</scope>
    <source>
        <strain evidence="3">PSN324</strain>
    </source>
</reference>
<evidence type="ECO:0000256" key="2">
    <source>
        <dbReference type="SAM" id="Phobius"/>
    </source>
</evidence>
<evidence type="ECO:0000256" key="1">
    <source>
        <dbReference type="SAM" id="MobiDB-lite"/>
    </source>
</evidence>
<feature type="region of interest" description="Disordered" evidence="1">
    <location>
        <begin position="202"/>
        <end position="244"/>
    </location>
</feature>
<dbReference type="AlphaFoldDB" id="A0AAV9HCN0"/>
<organism evidence="3 4">
    <name type="scientific">Cladorrhinum samala</name>
    <dbReference type="NCBI Taxonomy" id="585594"/>
    <lineage>
        <taxon>Eukaryota</taxon>
        <taxon>Fungi</taxon>
        <taxon>Dikarya</taxon>
        <taxon>Ascomycota</taxon>
        <taxon>Pezizomycotina</taxon>
        <taxon>Sordariomycetes</taxon>
        <taxon>Sordariomycetidae</taxon>
        <taxon>Sordariales</taxon>
        <taxon>Podosporaceae</taxon>
        <taxon>Cladorrhinum</taxon>
    </lineage>
</organism>
<sequence>MDPNSPLYNLKDSLINSHGIELSERPRYQEHDSQPGMEVFEHSTLEVNNTPQNKAIITSPSAYPPHTYPYPVEPYQPHQKSLWEKSIAASWPGGHQPPAPPLPGFVPANAADYSSTLPPLPHHHLDNSRPHSAHSAAGEDDFSSPFDQRPLVVVPPPPRKGEGTNGRGLICGIKRKMFWIMLALVIFLVVVAIATGVGVGVAGRKGNASPQSTPTTSPTTTTTSTRVYPLPLQTSDLSSPSGSEISCPASNLTLYYISSPSNNNNNNNNLNPPSRRFLLLCGRDYNSKYGAVDMYSRRTDTMEQCVEACAAQQGCVGAGWGVQAGKATCWLKSRLGEAGWAEHWTFAVEDG</sequence>
<protein>
    <recommendedName>
        <fullName evidence="5">Apple domain-containing protein</fullName>
    </recommendedName>
</protein>
<evidence type="ECO:0008006" key="5">
    <source>
        <dbReference type="Google" id="ProtNLM"/>
    </source>
</evidence>
<keyword evidence="2" id="KW-1133">Transmembrane helix</keyword>
<dbReference type="EMBL" id="MU865057">
    <property type="protein sequence ID" value="KAK4458779.1"/>
    <property type="molecule type" value="Genomic_DNA"/>
</dbReference>
<keyword evidence="2" id="KW-0472">Membrane</keyword>
<comment type="caution">
    <text evidence="3">The sequence shown here is derived from an EMBL/GenBank/DDBJ whole genome shotgun (WGS) entry which is preliminary data.</text>
</comment>
<proteinExistence type="predicted"/>
<feature type="compositionally biased region" description="Polar residues" evidence="1">
    <location>
        <begin position="232"/>
        <end position="244"/>
    </location>
</feature>